<dbReference type="KEGG" id="tad:TRIADDRAFT_62349"/>
<keyword evidence="11" id="KW-1185">Reference proteome</keyword>
<dbReference type="eggNOG" id="KOG3949">
    <property type="taxonomic scope" value="Eukaryota"/>
</dbReference>
<proteinExistence type="inferred from homology"/>
<dbReference type="CTD" id="6759520"/>
<evidence type="ECO:0000313" key="10">
    <source>
        <dbReference type="EMBL" id="EDV19199.1"/>
    </source>
</evidence>
<keyword evidence="8" id="KW-0539">Nucleus</keyword>
<evidence type="ECO:0000256" key="5">
    <source>
        <dbReference type="ARBA" id="ARBA00020265"/>
    </source>
</evidence>
<evidence type="ECO:0000313" key="11">
    <source>
        <dbReference type="Proteomes" id="UP000009022"/>
    </source>
</evidence>
<evidence type="ECO:0000256" key="8">
    <source>
        <dbReference type="ARBA" id="ARBA00023242"/>
    </source>
</evidence>
<dbReference type="GO" id="GO:0002098">
    <property type="term" value="P:tRNA wobble uridine modification"/>
    <property type="evidence" value="ECO:0000318"/>
    <property type="project" value="GO_Central"/>
</dbReference>
<dbReference type="InterPro" id="IPR027417">
    <property type="entry name" value="P-loop_NTPase"/>
</dbReference>
<dbReference type="GO" id="GO:0005737">
    <property type="term" value="C:cytoplasm"/>
    <property type="evidence" value="ECO:0000318"/>
    <property type="project" value="GO_Central"/>
</dbReference>
<name>B3SDJ0_TRIAD</name>
<dbReference type="InParanoid" id="B3SDJ0"/>
<evidence type="ECO:0000256" key="1">
    <source>
        <dbReference type="ARBA" id="ARBA00004123"/>
    </source>
</evidence>
<gene>
    <name evidence="10" type="ORF">TRIADDRAFT_62349</name>
</gene>
<dbReference type="OMA" id="NTTMWDD"/>
<feature type="region of interest" description="Disordered" evidence="9">
    <location>
        <begin position="1"/>
        <end position="27"/>
    </location>
</feature>
<dbReference type="STRING" id="10228.B3SDJ0"/>
<dbReference type="HOGENOM" id="CLU_031345_3_1_1"/>
<dbReference type="RefSeq" id="XP_002118319.1">
    <property type="nucleotide sequence ID" value="XM_002118283.1"/>
</dbReference>
<dbReference type="InterPro" id="IPR008728">
    <property type="entry name" value="Elongator_complex_protein_4"/>
</dbReference>
<dbReference type="GeneID" id="6759520"/>
<dbReference type="UniPathway" id="UPA00988"/>
<accession>B3SDJ0</accession>
<dbReference type="Gene3D" id="3.40.50.300">
    <property type="entry name" value="P-loop containing nucleotide triphosphate hydrolases"/>
    <property type="match status" value="1"/>
</dbReference>
<dbReference type="PANTHER" id="PTHR12896:SF1">
    <property type="entry name" value="ELONGATOR COMPLEX PROTEIN 4"/>
    <property type="match status" value="1"/>
</dbReference>
<dbReference type="AlphaFoldDB" id="B3SDJ0"/>
<feature type="compositionally biased region" description="Basic residues" evidence="9">
    <location>
        <begin position="1"/>
        <end position="10"/>
    </location>
</feature>
<dbReference type="EMBL" id="DS985280">
    <property type="protein sequence ID" value="EDV19199.1"/>
    <property type="molecule type" value="Genomic_DNA"/>
</dbReference>
<evidence type="ECO:0000256" key="9">
    <source>
        <dbReference type="SAM" id="MobiDB-lite"/>
    </source>
</evidence>
<dbReference type="OrthoDB" id="289162at2759"/>
<evidence type="ECO:0000256" key="7">
    <source>
        <dbReference type="ARBA" id="ARBA00022694"/>
    </source>
</evidence>
<dbReference type="GO" id="GO:0033588">
    <property type="term" value="C:elongator holoenzyme complex"/>
    <property type="evidence" value="ECO:0000318"/>
    <property type="project" value="GO_Central"/>
</dbReference>
<evidence type="ECO:0000256" key="2">
    <source>
        <dbReference type="ARBA" id="ARBA00004496"/>
    </source>
</evidence>
<comment type="pathway">
    <text evidence="3">tRNA modification; 5-methoxycarbonylmethyl-2-thiouridine-tRNA biosynthesis.</text>
</comment>
<comment type="similarity">
    <text evidence="4">Belongs to the ELP4 family.</text>
</comment>
<dbReference type="FunCoup" id="B3SDJ0">
    <property type="interactions" value="1968"/>
</dbReference>
<keyword evidence="6" id="KW-0963">Cytoplasm</keyword>
<reference evidence="10 11" key="1">
    <citation type="journal article" date="2008" name="Nature">
        <title>The Trichoplax genome and the nature of placozoans.</title>
        <authorList>
            <person name="Srivastava M."/>
            <person name="Begovic E."/>
            <person name="Chapman J."/>
            <person name="Putnam N.H."/>
            <person name="Hellsten U."/>
            <person name="Kawashima T."/>
            <person name="Kuo A."/>
            <person name="Mitros T."/>
            <person name="Salamov A."/>
            <person name="Carpenter M.L."/>
            <person name="Signorovitch A.Y."/>
            <person name="Moreno M.A."/>
            <person name="Kamm K."/>
            <person name="Grimwood J."/>
            <person name="Schmutz J."/>
            <person name="Shapiro H."/>
            <person name="Grigoriev I.V."/>
            <person name="Buss L.W."/>
            <person name="Schierwater B."/>
            <person name="Dellaporta S.L."/>
            <person name="Rokhsar D.S."/>
        </authorList>
    </citation>
    <scope>NUCLEOTIDE SEQUENCE [LARGE SCALE GENOMIC DNA]</scope>
    <source>
        <strain evidence="10 11">Grell-BS-1999</strain>
    </source>
</reference>
<protein>
    <recommendedName>
        <fullName evidence="5">Elongator complex protein 4</fullName>
    </recommendedName>
</protein>
<dbReference type="Proteomes" id="UP000009022">
    <property type="component" value="Unassembled WGS sequence"/>
</dbReference>
<sequence length="419" mass="46270">MTSSFKKKSSKGIGSYPRGTTPSLRNGQLITSTGVPAIDSLIGLNSVKAVCILATALTNKLHGEGVMVKRCGGLPIGTTLVVEEDISSSYTNALVKYFLAEGAVCNHALCLASSSNQPESMLEGLPDIDDSSSFINTVDEPGLDKKHNMNIAWRYQNLPTVQSSTVTSGLGHSFDLGKVMPKNLISPLETYFFKNNLIASEQNKLDHNLNWNTINPVYSSLLCYISRIISEHGFNKTNSDQLNHDQKVLRICVSGLASPLWGCDGRVVLHDNPEIYDQSLLKFLIALKALLRDSYAVCMLTIPVSVFEDVAYLRRVEKISDTMIGLESYADSDKEINPLFRNYHGSFHIRKLPRISTLVSHIPDTSCLGFKLKRKKFAIEKMFLPPDLSETVSRAQEDAAQKTKLSACHNVGHHKSMDF</sequence>
<feature type="compositionally biased region" description="Polar residues" evidence="9">
    <location>
        <begin position="18"/>
        <end position="27"/>
    </location>
</feature>
<dbReference type="CDD" id="cd19494">
    <property type="entry name" value="Elp4"/>
    <property type="match status" value="1"/>
</dbReference>
<keyword evidence="7" id="KW-0819">tRNA processing</keyword>
<evidence type="ECO:0000256" key="3">
    <source>
        <dbReference type="ARBA" id="ARBA00005043"/>
    </source>
</evidence>
<dbReference type="PhylomeDB" id="B3SDJ0"/>
<dbReference type="Pfam" id="PF05625">
    <property type="entry name" value="PAXNEB"/>
    <property type="match status" value="1"/>
</dbReference>
<dbReference type="PANTHER" id="PTHR12896">
    <property type="entry name" value="PAX6 NEIGHBOR PROTEIN PAXNEB"/>
    <property type="match status" value="1"/>
</dbReference>
<dbReference type="FunFam" id="3.40.50.300:FF:002074">
    <property type="entry name" value="Elongator acetyltransferase complex subunit 4"/>
    <property type="match status" value="1"/>
</dbReference>
<organism evidence="10 11">
    <name type="scientific">Trichoplax adhaerens</name>
    <name type="common">Trichoplax reptans</name>
    <dbReference type="NCBI Taxonomy" id="10228"/>
    <lineage>
        <taxon>Eukaryota</taxon>
        <taxon>Metazoa</taxon>
        <taxon>Placozoa</taxon>
        <taxon>Uniplacotomia</taxon>
        <taxon>Trichoplacea</taxon>
        <taxon>Trichoplacidae</taxon>
        <taxon>Trichoplax</taxon>
    </lineage>
</organism>
<evidence type="ECO:0000256" key="4">
    <source>
        <dbReference type="ARBA" id="ARBA00007573"/>
    </source>
</evidence>
<dbReference type="GO" id="GO:0005634">
    <property type="term" value="C:nucleus"/>
    <property type="evidence" value="ECO:0007669"/>
    <property type="project" value="UniProtKB-SubCell"/>
</dbReference>
<comment type="subcellular location">
    <subcellularLocation>
        <location evidence="2">Cytoplasm</location>
    </subcellularLocation>
    <subcellularLocation>
        <location evidence="1">Nucleus</location>
    </subcellularLocation>
</comment>
<evidence type="ECO:0000256" key="6">
    <source>
        <dbReference type="ARBA" id="ARBA00022490"/>
    </source>
</evidence>